<dbReference type="EMBL" id="JAMQAW010000008">
    <property type="protein sequence ID" value="MCM2388697.1"/>
    <property type="molecule type" value="Genomic_DNA"/>
</dbReference>
<feature type="domain" description="TIR" evidence="2">
    <location>
        <begin position="264"/>
        <end position="378"/>
    </location>
</feature>
<evidence type="ECO:0000313" key="3">
    <source>
        <dbReference type="EMBL" id="MCM2388697.1"/>
    </source>
</evidence>
<keyword evidence="4" id="KW-1185">Reference proteome</keyword>
<dbReference type="RefSeq" id="WP_250919033.1">
    <property type="nucleotide sequence ID" value="NZ_JAMQAW010000008.1"/>
</dbReference>
<dbReference type="PROSITE" id="PS50104">
    <property type="entry name" value="TIR"/>
    <property type="match status" value="1"/>
</dbReference>
<dbReference type="InterPro" id="IPR000157">
    <property type="entry name" value="TIR_dom"/>
</dbReference>
<accession>A0ABT0UKB0</accession>
<keyword evidence="1" id="KW-1133">Transmembrane helix</keyword>
<feature type="transmembrane region" description="Helical" evidence="1">
    <location>
        <begin position="151"/>
        <end position="169"/>
    </location>
</feature>
<dbReference type="InterPro" id="IPR035897">
    <property type="entry name" value="Toll_tir_struct_dom_sf"/>
</dbReference>
<dbReference type="Gene3D" id="3.40.50.10140">
    <property type="entry name" value="Toll/interleukin-1 receptor homology (TIR) domain"/>
    <property type="match status" value="1"/>
</dbReference>
<dbReference type="Pfam" id="PF13676">
    <property type="entry name" value="TIR_2"/>
    <property type="match status" value="1"/>
</dbReference>
<evidence type="ECO:0000313" key="4">
    <source>
        <dbReference type="Proteomes" id="UP001431429"/>
    </source>
</evidence>
<name>A0ABT0UKB0_9ACTN</name>
<keyword evidence="1" id="KW-0812">Transmembrane</keyword>
<dbReference type="Proteomes" id="UP001431429">
    <property type="component" value="Unassembled WGS sequence"/>
</dbReference>
<keyword evidence="1" id="KW-0472">Membrane</keyword>
<evidence type="ECO:0000256" key="1">
    <source>
        <dbReference type="SAM" id="Phobius"/>
    </source>
</evidence>
<proteinExistence type="predicted"/>
<comment type="caution">
    <text evidence="3">The sequence shown here is derived from an EMBL/GenBank/DDBJ whole genome shotgun (WGS) entry which is preliminary data.</text>
</comment>
<protein>
    <submittedName>
        <fullName evidence="3">Toll/interleukin-1 receptor domain-containing protein</fullName>
    </submittedName>
</protein>
<sequence>MRTTSRERGSRRRRLWWLFSCVLAWALCLPLVGPWAAFIGLTVPAAVFIRCVPLWLYRLGPTGSITDYRLRWSWSALADPERVLFLVCAGSLGTGMLWLLEPLVPAPLYWLAQLTIALEVLLWMGALTVVPAGRPWTPAEEAVVPTRRPEVFIVGCALAGAVLYGVAAWCVRRLALPVGRRTGSFRWELPRLEDGVRWLDGQIADSLFGVSLPQPYWPLLAAGAGLIAGGAAATARELVMRAATVGQLFEELAEAQEEGPGAAKIGKVFVSYSRRDSAFAEQLRVRLATRVREVWVDWLSIEPSTQWRQSIDDAIQGSDAVVVLLSKDALRSKYCWSECERAIELGKRILPVIIDPGLEKGASAALRADGWDSLTGYQLLRMSRPE</sequence>
<reference evidence="3" key="1">
    <citation type="submission" date="2022-06" db="EMBL/GenBank/DDBJ databases">
        <title>Genome public.</title>
        <authorList>
            <person name="Sun Q."/>
        </authorList>
    </citation>
    <scope>NUCLEOTIDE SEQUENCE</scope>
    <source>
        <strain evidence="3">CWNU-1</strain>
    </source>
</reference>
<gene>
    <name evidence="3" type="ORF">NBG84_10380</name>
</gene>
<organism evidence="3 4">
    <name type="scientific">Streptomyces albipurpureus</name>
    <dbReference type="NCBI Taxonomy" id="2897419"/>
    <lineage>
        <taxon>Bacteria</taxon>
        <taxon>Bacillati</taxon>
        <taxon>Actinomycetota</taxon>
        <taxon>Actinomycetes</taxon>
        <taxon>Kitasatosporales</taxon>
        <taxon>Streptomycetaceae</taxon>
        <taxon>Streptomyces</taxon>
    </lineage>
</organism>
<dbReference type="SUPFAM" id="SSF52200">
    <property type="entry name" value="Toll/Interleukin receptor TIR domain"/>
    <property type="match status" value="1"/>
</dbReference>
<feature type="transmembrane region" description="Helical" evidence="1">
    <location>
        <begin position="106"/>
        <end position="130"/>
    </location>
</feature>
<keyword evidence="3" id="KW-0675">Receptor</keyword>
<evidence type="ECO:0000259" key="2">
    <source>
        <dbReference type="PROSITE" id="PS50104"/>
    </source>
</evidence>
<feature type="transmembrane region" description="Helical" evidence="1">
    <location>
        <begin position="15"/>
        <end position="32"/>
    </location>
</feature>
<feature type="transmembrane region" description="Helical" evidence="1">
    <location>
        <begin position="81"/>
        <end position="100"/>
    </location>
</feature>